<gene>
    <name evidence="3" type="primary">Vigan.01G132100</name>
    <name evidence="3" type="ORF">VIGAN_01132100</name>
</gene>
<keyword evidence="2" id="KW-1133">Transmembrane helix</keyword>
<sequence>MAVRAQRRCDEGVAGGSAFLFLGFLVLFLGRRRQGEPTETMARRANGDNGEESQQRPRLGEVEKERKNENLRSGEERNVKLQ</sequence>
<keyword evidence="2" id="KW-0812">Transmembrane</keyword>
<keyword evidence="2" id="KW-0472">Membrane</keyword>
<keyword evidence="4" id="KW-1185">Reference proteome</keyword>
<name>A0A0S3QZL2_PHAAN</name>
<dbReference type="AlphaFoldDB" id="A0A0S3QZL2"/>
<feature type="compositionally biased region" description="Basic and acidic residues" evidence="1">
    <location>
        <begin position="35"/>
        <end position="46"/>
    </location>
</feature>
<evidence type="ECO:0000313" key="3">
    <source>
        <dbReference type="EMBL" id="BAT73785.1"/>
    </source>
</evidence>
<proteinExistence type="predicted"/>
<feature type="region of interest" description="Disordered" evidence="1">
    <location>
        <begin position="35"/>
        <end position="82"/>
    </location>
</feature>
<dbReference type="Proteomes" id="UP000291084">
    <property type="component" value="Chromosome 1"/>
</dbReference>
<feature type="compositionally biased region" description="Basic and acidic residues" evidence="1">
    <location>
        <begin position="53"/>
        <end position="82"/>
    </location>
</feature>
<accession>A0A0S3QZL2</accession>
<evidence type="ECO:0000256" key="1">
    <source>
        <dbReference type="SAM" id="MobiDB-lite"/>
    </source>
</evidence>
<protein>
    <submittedName>
        <fullName evidence="3">Uncharacterized protein</fullName>
    </submittedName>
</protein>
<feature type="transmembrane region" description="Helical" evidence="2">
    <location>
        <begin position="12"/>
        <end position="30"/>
    </location>
</feature>
<reference evidence="3 4" key="1">
    <citation type="journal article" date="2015" name="Sci. Rep.">
        <title>The power of single molecule real-time sequencing technology in the de novo assembly of a eukaryotic genome.</title>
        <authorList>
            <person name="Sakai H."/>
            <person name="Naito K."/>
            <person name="Ogiso-Tanaka E."/>
            <person name="Takahashi Y."/>
            <person name="Iseki K."/>
            <person name="Muto C."/>
            <person name="Satou K."/>
            <person name="Teruya K."/>
            <person name="Shiroma A."/>
            <person name="Shimoji M."/>
            <person name="Hirano T."/>
            <person name="Itoh T."/>
            <person name="Kaga A."/>
            <person name="Tomooka N."/>
        </authorList>
    </citation>
    <scope>NUCLEOTIDE SEQUENCE [LARGE SCALE GENOMIC DNA]</scope>
    <source>
        <strain evidence="4">cv. Shumari</strain>
    </source>
</reference>
<evidence type="ECO:0000256" key="2">
    <source>
        <dbReference type="SAM" id="Phobius"/>
    </source>
</evidence>
<organism evidence="3 4">
    <name type="scientific">Vigna angularis var. angularis</name>
    <dbReference type="NCBI Taxonomy" id="157739"/>
    <lineage>
        <taxon>Eukaryota</taxon>
        <taxon>Viridiplantae</taxon>
        <taxon>Streptophyta</taxon>
        <taxon>Embryophyta</taxon>
        <taxon>Tracheophyta</taxon>
        <taxon>Spermatophyta</taxon>
        <taxon>Magnoliopsida</taxon>
        <taxon>eudicotyledons</taxon>
        <taxon>Gunneridae</taxon>
        <taxon>Pentapetalae</taxon>
        <taxon>rosids</taxon>
        <taxon>fabids</taxon>
        <taxon>Fabales</taxon>
        <taxon>Fabaceae</taxon>
        <taxon>Papilionoideae</taxon>
        <taxon>50 kb inversion clade</taxon>
        <taxon>NPAAA clade</taxon>
        <taxon>indigoferoid/millettioid clade</taxon>
        <taxon>Phaseoleae</taxon>
        <taxon>Vigna</taxon>
    </lineage>
</organism>
<evidence type="ECO:0000313" key="4">
    <source>
        <dbReference type="Proteomes" id="UP000291084"/>
    </source>
</evidence>
<dbReference type="EMBL" id="AP015034">
    <property type="protein sequence ID" value="BAT73785.1"/>
    <property type="molecule type" value="Genomic_DNA"/>
</dbReference>